<dbReference type="EMBL" id="LT607413">
    <property type="protein sequence ID" value="SCE67609.1"/>
    <property type="molecule type" value="Genomic_DNA"/>
</dbReference>
<reference evidence="2" key="1">
    <citation type="submission" date="2016-06" db="EMBL/GenBank/DDBJ databases">
        <authorList>
            <person name="Varghese N."/>
            <person name="Submissions Spin"/>
        </authorList>
    </citation>
    <scope>NUCLEOTIDE SEQUENCE [LARGE SCALE GENOMIC DNA]</scope>
    <source>
        <strain evidence="2">DSM 43816</strain>
    </source>
</reference>
<dbReference type="RefSeq" id="WP_088979835.1">
    <property type="nucleotide sequence ID" value="NZ_LT607413.1"/>
</dbReference>
<dbReference type="Gene3D" id="2.160.20.10">
    <property type="entry name" value="Single-stranded right-handed beta-helix, Pectin lyase-like"/>
    <property type="match status" value="1"/>
</dbReference>
<evidence type="ECO:0008006" key="3">
    <source>
        <dbReference type="Google" id="ProtNLM"/>
    </source>
</evidence>
<proteinExistence type="predicted"/>
<organism evidence="1 2">
    <name type="scientific">Micromonospora echinospora</name>
    <name type="common">Micromonospora purpurea</name>
    <dbReference type="NCBI Taxonomy" id="1877"/>
    <lineage>
        <taxon>Bacteria</taxon>
        <taxon>Bacillati</taxon>
        <taxon>Actinomycetota</taxon>
        <taxon>Actinomycetes</taxon>
        <taxon>Micromonosporales</taxon>
        <taxon>Micromonosporaceae</taxon>
        <taxon>Micromonospora</taxon>
    </lineage>
</organism>
<accession>A0A1C4U7M4</accession>
<dbReference type="Proteomes" id="UP000198253">
    <property type="component" value="Chromosome I"/>
</dbReference>
<keyword evidence="2" id="KW-1185">Reference proteome</keyword>
<dbReference type="InterPro" id="IPR012334">
    <property type="entry name" value="Pectin_lyas_fold"/>
</dbReference>
<dbReference type="InParanoid" id="A0A1C4U7M4"/>
<name>A0A1C4U7M4_MICEC</name>
<dbReference type="SUPFAM" id="SSF51126">
    <property type="entry name" value="Pectin lyase-like"/>
    <property type="match status" value="1"/>
</dbReference>
<evidence type="ECO:0000313" key="2">
    <source>
        <dbReference type="Proteomes" id="UP000198253"/>
    </source>
</evidence>
<evidence type="ECO:0000313" key="1">
    <source>
        <dbReference type="EMBL" id="SCE67609.1"/>
    </source>
</evidence>
<gene>
    <name evidence="1" type="ORF">GA0070618_0080</name>
</gene>
<dbReference type="InterPro" id="IPR011050">
    <property type="entry name" value="Pectin_lyase_fold/virulence"/>
</dbReference>
<dbReference type="OrthoDB" id="3402159at2"/>
<dbReference type="AlphaFoldDB" id="A0A1C4U7M4"/>
<sequence>MFDAADYGARPDATWTVNRDAFQAANDAARKAGGGQVTAPPGTYQAKGIIQDGGVGFVLPGVTLRSPDGQLPEVLTTRVVTTTGSIAAGGRQLTVASGAGIQVDAVVAVQAVGGILDTQFTRLVQPVTATQTTGLTLASTTGFPVAGTLQVDSELVRYTGLDGATLTGVTRGAYGTTPAPHTTTASIGVARRLYALVVAVTGTTVTIDTPALIGATGVTVSVGCVRPAVDGLTVDGNKVWGGAVRSLFAVTWRQVRWGRVENMTVRNAENGFALTRGASDCTLVDLHLHGCGTPETVKGSALWLYQGCRRNRVRGVCVTGATWTAVYLDDRTTTAEEGWDGPNDDNLVTDFTVRITDSRAPALAVVGGCHNRFVTGTISSPGYGVSLSNGTQGTTADGSVAPCRGNEIAGVAFQVRFGWILEAPGNSLHDCYVAAGAEGVGSNAGNNLVYAVSPTPGAAPRL</sequence>
<protein>
    <recommendedName>
        <fullName evidence="3">Pectate lyase superfamily protein</fullName>
    </recommendedName>
</protein>